<accession>A0AAJ5QYQ0</accession>
<dbReference type="PANTHER" id="PTHR45947:SF3">
    <property type="entry name" value="SULFOQUINOVOSYL TRANSFERASE SQD2"/>
    <property type="match status" value="1"/>
</dbReference>
<organism evidence="3 4">
    <name type="scientific">Klebsiella electrica</name>
    <dbReference type="NCBI Taxonomy" id="1259973"/>
    <lineage>
        <taxon>Bacteria</taxon>
        <taxon>Pseudomonadati</taxon>
        <taxon>Pseudomonadota</taxon>
        <taxon>Gammaproteobacteria</taxon>
        <taxon>Enterobacterales</taxon>
        <taxon>Enterobacteriaceae</taxon>
        <taxon>Klebsiella/Raoultella group</taxon>
        <taxon>Klebsiella</taxon>
    </lineage>
</organism>
<dbReference type="Gene3D" id="3.40.50.2000">
    <property type="entry name" value="Glycogen Phosphorylase B"/>
    <property type="match status" value="2"/>
</dbReference>
<dbReference type="InterPro" id="IPR001296">
    <property type="entry name" value="Glyco_trans_1"/>
</dbReference>
<keyword evidence="3" id="KW-0808">Transferase</keyword>
<evidence type="ECO:0000259" key="1">
    <source>
        <dbReference type="Pfam" id="PF00534"/>
    </source>
</evidence>
<dbReference type="GO" id="GO:0016757">
    <property type="term" value="F:glycosyltransferase activity"/>
    <property type="evidence" value="ECO:0007669"/>
    <property type="project" value="UniProtKB-KW"/>
</dbReference>
<dbReference type="InterPro" id="IPR028098">
    <property type="entry name" value="Glyco_trans_4-like_N"/>
</dbReference>
<dbReference type="Pfam" id="PF00534">
    <property type="entry name" value="Glycos_transf_1"/>
    <property type="match status" value="1"/>
</dbReference>
<dbReference type="Proteomes" id="UP001210130">
    <property type="component" value="Chromosome"/>
</dbReference>
<dbReference type="InterPro" id="IPR050194">
    <property type="entry name" value="Glycosyltransferase_grp1"/>
</dbReference>
<sequence length="353" mass="40306">MKVLHVAETIKGGVGTIINSLIKIESVESYVIAPDDQGNIINGKVFKFKRSGRNLLSLARLSIKCYQVMREIKPDIIHLHSTFAGLMVRILYILKLLNKRDTIVIYTPHAFSFLRGDSALKKNAYAFIERMLSIVTDKIVCTSKYELEQGLLYGLDENKLGVIYNGVNLSSAPPLIISERDEKIKILFLGRLDYQKGYDYLVKLIDLINGSKFHIDIVGDAVNDNITKIKKDNVVYHGWVDFENIKKFFTNSDFLIMPSRWESFGLVAVEAQSFGLPVVANNCSSLPEVIENERTGVLLDFSDLNSVADYINSKDRMFWESKKEKCRPFVEARFDERKMIIEYLSLYKNFLGD</sequence>
<feature type="domain" description="Glycosyl transferase family 1" evidence="1">
    <location>
        <begin position="179"/>
        <end position="313"/>
    </location>
</feature>
<keyword evidence="3" id="KW-0328">Glycosyltransferase</keyword>
<evidence type="ECO:0000259" key="2">
    <source>
        <dbReference type="Pfam" id="PF13439"/>
    </source>
</evidence>
<gene>
    <name evidence="3" type="ORF">OR613_08345</name>
</gene>
<reference evidence="3 4" key="1">
    <citation type="journal article" date="2023" name="Microbiol. Resour. Announc.">
        <title>Complete Genome Sequence of the First Colistin-Resistant Raoultella electrica Strain.</title>
        <authorList>
            <person name="Aldeia C."/>
            <person name="Campos-Madueno E.I."/>
            <person name="Sendi P."/>
            <person name="Endimiani A."/>
        </authorList>
    </citation>
    <scope>NUCLEOTIDE SEQUENCE [LARGE SCALE GENOMIC DNA]</scope>
    <source>
        <strain evidence="3 4">S2-IND-01-C</strain>
    </source>
</reference>
<evidence type="ECO:0000313" key="4">
    <source>
        <dbReference type="Proteomes" id="UP001210130"/>
    </source>
</evidence>
<proteinExistence type="predicted"/>
<dbReference type="RefSeq" id="WP_271207499.1">
    <property type="nucleotide sequence ID" value="NZ_CP112887.1"/>
</dbReference>
<name>A0AAJ5QYQ0_9ENTR</name>
<dbReference type="SUPFAM" id="SSF53756">
    <property type="entry name" value="UDP-Glycosyltransferase/glycogen phosphorylase"/>
    <property type="match status" value="1"/>
</dbReference>
<dbReference type="EMBL" id="CP112887">
    <property type="protein sequence ID" value="WBW62909.1"/>
    <property type="molecule type" value="Genomic_DNA"/>
</dbReference>
<dbReference type="PANTHER" id="PTHR45947">
    <property type="entry name" value="SULFOQUINOVOSYL TRANSFERASE SQD2"/>
    <property type="match status" value="1"/>
</dbReference>
<dbReference type="EC" id="2.4.-.-" evidence="3"/>
<dbReference type="AlphaFoldDB" id="A0AAJ5QYQ0"/>
<evidence type="ECO:0000313" key="3">
    <source>
        <dbReference type="EMBL" id="WBW62909.1"/>
    </source>
</evidence>
<keyword evidence="4" id="KW-1185">Reference proteome</keyword>
<protein>
    <submittedName>
        <fullName evidence="3">Glycosyltransferase</fullName>
        <ecNumber evidence="3">2.4.-.-</ecNumber>
    </submittedName>
</protein>
<feature type="domain" description="Glycosyltransferase subfamily 4-like N-terminal" evidence="2">
    <location>
        <begin position="27"/>
        <end position="170"/>
    </location>
</feature>
<dbReference type="Pfam" id="PF13439">
    <property type="entry name" value="Glyco_transf_4"/>
    <property type="match status" value="1"/>
</dbReference>